<evidence type="ECO:0000259" key="4">
    <source>
        <dbReference type="Pfam" id="PF00703"/>
    </source>
</evidence>
<dbReference type="InterPro" id="IPR048229">
    <property type="entry name" value="GalB-like"/>
</dbReference>
<feature type="domain" description="Glycoside hydrolase family 2 catalytic" evidence="5">
    <location>
        <begin position="259"/>
        <end position="443"/>
    </location>
</feature>
<dbReference type="InterPro" id="IPR006101">
    <property type="entry name" value="Glyco_hydro_2"/>
</dbReference>
<keyword evidence="10" id="KW-1185">Reference proteome</keyword>
<dbReference type="SUPFAM" id="SSF49785">
    <property type="entry name" value="Galactose-binding domain-like"/>
    <property type="match status" value="1"/>
</dbReference>
<comment type="similarity">
    <text evidence="1">Belongs to the glycosyl hydrolase 2 family.</text>
</comment>
<dbReference type="InterPro" id="IPR036156">
    <property type="entry name" value="Beta-gal/glucu_dom_sf"/>
</dbReference>
<name>A0ABW9RUU8_9BACT</name>
<dbReference type="PRINTS" id="PR00132">
    <property type="entry name" value="GLHYDRLASE2"/>
</dbReference>
<evidence type="ECO:0000259" key="5">
    <source>
        <dbReference type="Pfam" id="PF02836"/>
    </source>
</evidence>
<dbReference type="SUPFAM" id="SSF49303">
    <property type="entry name" value="beta-Galactosidase/glucuronidase domain"/>
    <property type="match status" value="1"/>
</dbReference>
<evidence type="ECO:0000313" key="10">
    <source>
        <dbReference type="Proteomes" id="UP000798808"/>
    </source>
</evidence>
<keyword evidence="2" id="KW-0378">Hydrolase</keyword>
<evidence type="ECO:0000256" key="1">
    <source>
        <dbReference type="ARBA" id="ARBA00007401"/>
    </source>
</evidence>
<evidence type="ECO:0000313" key="9">
    <source>
        <dbReference type="EMBL" id="MTI27491.1"/>
    </source>
</evidence>
<dbReference type="Gene3D" id="3.20.20.80">
    <property type="entry name" value="Glycosidases"/>
    <property type="match status" value="1"/>
</dbReference>
<dbReference type="Pfam" id="PF00703">
    <property type="entry name" value="Glyco_hydro_2"/>
    <property type="match status" value="1"/>
</dbReference>
<dbReference type="PANTHER" id="PTHR42732:SF1">
    <property type="entry name" value="BETA-MANNOSIDASE"/>
    <property type="match status" value="1"/>
</dbReference>
<dbReference type="InterPro" id="IPR013783">
    <property type="entry name" value="Ig-like_fold"/>
</dbReference>
<evidence type="ECO:0000259" key="6">
    <source>
        <dbReference type="Pfam" id="PF02837"/>
    </source>
</evidence>
<dbReference type="InterPro" id="IPR017853">
    <property type="entry name" value="GH"/>
</dbReference>
<comment type="caution">
    <text evidence="9">The sequence shown here is derived from an EMBL/GenBank/DDBJ whole genome shotgun (WGS) entry which is preliminary data.</text>
</comment>
<dbReference type="EMBL" id="SMLW01000630">
    <property type="protein sequence ID" value="MTI27491.1"/>
    <property type="molecule type" value="Genomic_DNA"/>
</dbReference>
<dbReference type="Pfam" id="PF16355">
    <property type="entry name" value="DUF4982"/>
    <property type="match status" value="1"/>
</dbReference>
<dbReference type="PANTHER" id="PTHR42732">
    <property type="entry name" value="BETA-GALACTOSIDASE"/>
    <property type="match status" value="1"/>
</dbReference>
<dbReference type="InterPro" id="IPR006103">
    <property type="entry name" value="Glyco_hydro_2_cat"/>
</dbReference>
<feature type="domain" description="Glycoside hydrolase family 2 immunoglobulin-like beta-sandwich" evidence="4">
    <location>
        <begin position="154"/>
        <end position="252"/>
    </location>
</feature>
<dbReference type="InterPro" id="IPR006104">
    <property type="entry name" value="Glyco_hydro_2_N"/>
</dbReference>
<reference evidence="9 10" key="1">
    <citation type="submission" date="2019-02" db="EMBL/GenBank/DDBJ databases">
        <authorList>
            <person name="Goldberg S.R."/>
            <person name="Haltli B.A."/>
            <person name="Correa H."/>
            <person name="Russell K.G."/>
        </authorList>
    </citation>
    <scope>NUCLEOTIDE SEQUENCE [LARGE SCALE GENOMIC DNA]</scope>
    <source>
        <strain evidence="9 10">JCM 16186</strain>
    </source>
</reference>
<evidence type="ECO:0000259" key="8">
    <source>
        <dbReference type="Pfam" id="PF18565"/>
    </source>
</evidence>
<dbReference type="NCBIfam" id="NF041463">
    <property type="entry name" value="GalB"/>
    <property type="match status" value="1"/>
</dbReference>
<dbReference type="Gene3D" id="2.60.40.10">
    <property type="entry name" value="Immunoglobulins"/>
    <property type="match status" value="3"/>
</dbReference>
<evidence type="ECO:0000256" key="2">
    <source>
        <dbReference type="ARBA" id="ARBA00022801"/>
    </source>
</evidence>
<proteinExistence type="inferred from homology"/>
<organism evidence="9 10">
    <name type="scientific">Fulvivirga kasyanovii</name>
    <dbReference type="NCBI Taxonomy" id="396812"/>
    <lineage>
        <taxon>Bacteria</taxon>
        <taxon>Pseudomonadati</taxon>
        <taxon>Bacteroidota</taxon>
        <taxon>Cytophagia</taxon>
        <taxon>Cytophagales</taxon>
        <taxon>Fulvivirgaceae</taxon>
        <taxon>Fulvivirga</taxon>
    </lineage>
</organism>
<accession>A0ABW9RUU8</accession>
<evidence type="ECO:0000259" key="7">
    <source>
        <dbReference type="Pfam" id="PF16355"/>
    </source>
</evidence>
<gene>
    <name evidence="9" type="ORF">E1163_21220</name>
</gene>
<dbReference type="Proteomes" id="UP000798808">
    <property type="component" value="Unassembled WGS sequence"/>
</dbReference>
<dbReference type="Gene3D" id="2.60.120.260">
    <property type="entry name" value="Galactose-binding domain-like"/>
    <property type="match status" value="1"/>
</dbReference>
<dbReference type="InterPro" id="IPR032311">
    <property type="entry name" value="DUF4982"/>
</dbReference>
<dbReference type="SUPFAM" id="SSF51445">
    <property type="entry name" value="(Trans)glycosidases"/>
    <property type="match status" value="1"/>
</dbReference>
<dbReference type="InterPro" id="IPR006102">
    <property type="entry name" value="Ig-like_GH2"/>
</dbReference>
<dbReference type="InterPro" id="IPR008979">
    <property type="entry name" value="Galactose-bd-like_sf"/>
</dbReference>
<feature type="domain" description="Glycoside hydrolase family 2" evidence="8">
    <location>
        <begin position="656"/>
        <end position="756"/>
    </location>
</feature>
<sequence length="761" mass="85064">MSASAIGYDHTSWRKLSVPHDWSIEGEFSKEHPATEGGGALPGGIGWYRKVFKLDEATKGKKIYLQFDGIYMNSEVWINGHYLGKRPFGYISFEYDLTPHLNYGEEPNTVAVKVDNSKQPNSRWYSGSGIYRNTRLVITSPIHVAQWGTYVKVPEITKEGALVKVQTTVLNTTGESAKASVHTSIKDKDNKIVAEATSPLELSGSEAVLDQEITVSTPELWSLHDPNLYTVLTEISLNGEKVDTYTTSLGIRSFSFDQEKGFILNGEQVKIKGVCLHHDLGCLGAAVNTRAIERQLEIMKEMGVNAIRTSHNPPAPELLALCDKMGLFVMNETFDIWSMKKSPYDYALYWDEWHVRDIKDHIKRDRNHPGIFVWSIGNEIVDQWSAEGDTIAKELAEIVRSLDDRPITAAMNPPNEGNTIAKSGALDLIGYNYHHGMYEAHNDKFPNTPFIATETTSALETRGYYDQKSDTIKRWPIRWDLPFDGGNPDNTVSAYDQVSAPWGSTHEETWKIIKKHDFLSGMFIWTGFDYLGEPTPYGWPSRSSYFGVVDLAGFPKDAYYMYQSEWTDKDVLHIFPHWNWTGRDSVDVWAYYNHADEVELFLNGKSLGTKSKNGEDLHVMWRVAYEPGVLKAVSRKSGEPVLEKTVVTAGEPVAVKLSPDRSEISADGKDLSFVTVEILDKENNTVPIGSNEIQFSIDGPGEIVGVDNGDPTSHLSLKGNKIQIFNGKCLVVIQSDRQAGEITVRAASDGLKSGEIVIKSL</sequence>
<protein>
    <submittedName>
        <fullName evidence="9">DUF4982 domain-containing protein</fullName>
    </submittedName>
</protein>
<evidence type="ECO:0000256" key="3">
    <source>
        <dbReference type="ARBA" id="ARBA00023295"/>
    </source>
</evidence>
<keyword evidence="3" id="KW-0326">Glycosidase</keyword>
<dbReference type="Pfam" id="PF02837">
    <property type="entry name" value="Glyco_hydro_2_N"/>
    <property type="match status" value="1"/>
</dbReference>
<dbReference type="InterPro" id="IPR051913">
    <property type="entry name" value="GH2_Domain-Containing"/>
</dbReference>
<dbReference type="Pfam" id="PF02836">
    <property type="entry name" value="Glyco_hydro_2_C"/>
    <property type="match status" value="1"/>
</dbReference>
<dbReference type="Pfam" id="PF18565">
    <property type="entry name" value="Glyco_hydro2_C5"/>
    <property type="match status" value="1"/>
</dbReference>
<dbReference type="InterPro" id="IPR040605">
    <property type="entry name" value="Glyco_hydro2_dom5"/>
</dbReference>
<feature type="domain" description="DUF4982" evidence="7">
    <location>
        <begin position="585"/>
        <end position="641"/>
    </location>
</feature>
<feature type="domain" description="Glycosyl hydrolases family 2 sugar binding" evidence="6">
    <location>
        <begin position="44"/>
        <end position="137"/>
    </location>
</feature>